<proteinExistence type="predicted"/>
<accession>A0ABR0PF08</accession>
<evidence type="ECO:0000256" key="1">
    <source>
        <dbReference type="SAM" id="MobiDB-lite"/>
    </source>
</evidence>
<organism evidence="2 3">
    <name type="scientific">Gossypium arboreum</name>
    <name type="common">Tree cotton</name>
    <name type="synonym">Gossypium nanking</name>
    <dbReference type="NCBI Taxonomy" id="29729"/>
    <lineage>
        <taxon>Eukaryota</taxon>
        <taxon>Viridiplantae</taxon>
        <taxon>Streptophyta</taxon>
        <taxon>Embryophyta</taxon>
        <taxon>Tracheophyta</taxon>
        <taxon>Spermatophyta</taxon>
        <taxon>Magnoliopsida</taxon>
        <taxon>eudicotyledons</taxon>
        <taxon>Gunneridae</taxon>
        <taxon>Pentapetalae</taxon>
        <taxon>rosids</taxon>
        <taxon>malvids</taxon>
        <taxon>Malvales</taxon>
        <taxon>Malvaceae</taxon>
        <taxon>Malvoideae</taxon>
        <taxon>Gossypium</taxon>
    </lineage>
</organism>
<comment type="caution">
    <text evidence="2">The sequence shown here is derived from an EMBL/GenBank/DDBJ whole genome shotgun (WGS) entry which is preliminary data.</text>
</comment>
<feature type="region of interest" description="Disordered" evidence="1">
    <location>
        <begin position="20"/>
        <end position="41"/>
    </location>
</feature>
<feature type="compositionally biased region" description="Basic and acidic residues" evidence="1">
    <location>
        <begin position="20"/>
        <end position="33"/>
    </location>
</feature>
<evidence type="ECO:0000313" key="3">
    <source>
        <dbReference type="Proteomes" id="UP001358586"/>
    </source>
</evidence>
<evidence type="ECO:0000313" key="2">
    <source>
        <dbReference type="EMBL" id="KAK5819828.1"/>
    </source>
</evidence>
<keyword evidence="3" id="KW-1185">Reference proteome</keyword>
<protein>
    <submittedName>
        <fullName evidence="2">Uncharacterized protein</fullName>
    </submittedName>
</protein>
<gene>
    <name evidence="2" type="ORF">PVK06_024857</name>
</gene>
<dbReference type="Proteomes" id="UP001358586">
    <property type="component" value="Chromosome 7"/>
</dbReference>
<sequence length="89" mass="10383">MSSVLDSKLSKGYKTYKRRNLEGIRSEDKRSVEPDSPSKTSFKEQVFRRFSKKLAKRTEIISIGEQILRWETNYGVFPEKNDKHIDVSG</sequence>
<name>A0ABR0PF08_GOSAR</name>
<reference evidence="2 3" key="1">
    <citation type="submission" date="2023-03" db="EMBL/GenBank/DDBJ databases">
        <title>WGS of Gossypium arboreum.</title>
        <authorList>
            <person name="Yu D."/>
        </authorList>
    </citation>
    <scope>NUCLEOTIDE SEQUENCE [LARGE SCALE GENOMIC DNA]</scope>
    <source>
        <tissue evidence="2">Leaf</tissue>
    </source>
</reference>
<dbReference type="EMBL" id="JARKNE010000007">
    <property type="protein sequence ID" value="KAK5819828.1"/>
    <property type="molecule type" value="Genomic_DNA"/>
</dbReference>